<dbReference type="PRINTS" id="PR00315">
    <property type="entry name" value="ELONGATNFCT"/>
</dbReference>
<dbReference type="AlphaFoldDB" id="A0A5A9GMM6"/>
<evidence type="ECO:0000256" key="14">
    <source>
        <dbReference type="HAMAP-Rule" id="MF_00065"/>
    </source>
</evidence>
<reference evidence="17 18" key="1">
    <citation type="submission" date="2019-08" db="EMBL/GenBank/DDBJ databases">
        <authorList>
            <person name="Grouzdev D."/>
            <person name="Tikhonova E."/>
            <person name="Kravchenko I."/>
        </authorList>
    </citation>
    <scope>NUCLEOTIDE SEQUENCE [LARGE SCALE GENOMIC DNA]</scope>
    <source>
        <strain evidence="17 18">59b</strain>
    </source>
</reference>
<keyword evidence="10" id="KW-0342">GTP-binding</keyword>
<evidence type="ECO:0000256" key="6">
    <source>
        <dbReference type="ARBA" id="ARBA00022679"/>
    </source>
</evidence>
<evidence type="ECO:0000256" key="8">
    <source>
        <dbReference type="ARBA" id="ARBA00022741"/>
    </source>
</evidence>
<comment type="caution">
    <text evidence="14">Lacks conserved residue(s) required for the propagation of feature annotation.</text>
</comment>
<dbReference type="InterPro" id="IPR027417">
    <property type="entry name" value="P-loop_NTPase"/>
</dbReference>
<dbReference type="GO" id="GO:0070814">
    <property type="term" value="P:hydrogen sulfide biosynthetic process"/>
    <property type="evidence" value="ECO:0007669"/>
    <property type="project" value="UniProtKB-UniRule"/>
</dbReference>
<keyword evidence="9 14" id="KW-0067">ATP-binding</keyword>
<evidence type="ECO:0000256" key="10">
    <source>
        <dbReference type="ARBA" id="ARBA00023134"/>
    </source>
</evidence>
<comment type="similarity">
    <text evidence="4">In the N-terminal section; belongs to the TRAFAC class translation factor GTPase superfamily. Classic translation factor GTPase family. CysN/NodQ subfamily.</text>
</comment>
<dbReference type="SUPFAM" id="SSF52540">
    <property type="entry name" value="P-loop containing nucleoside triphosphate hydrolases"/>
    <property type="match status" value="2"/>
</dbReference>
<keyword evidence="7" id="KW-0548">Nucleotidyltransferase</keyword>
<feature type="compositionally biased region" description="Low complexity" evidence="15">
    <location>
        <begin position="8"/>
        <end position="17"/>
    </location>
</feature>
<keyword evidence="14" id="KW-0597">Phosphoprotein</keyword>
<evidence type="ECO:0000256" key="7">
    <source>
        <dbReference type="ARBA" id="ARBA00022695"/>
    </source>
</evidence>
<feature type="region of interest" description="Disordered" evidence="15">
    <location>
        <begin position="1"/>
        <end position="32"/>
    </location>
</feature>
<dbReference type="EMBL" id="VTTN01000005">
    <property type="protein sequence ID" value="KAA0595623.1"/>
    <property type="molecule type" value="Genomic_DNA"/>
</dbReference>
<comment type="caution">
    <text evidence="17">The sequence shown here is derived from an EMBL/GenBank/DDBJ whole genome shotgun (WGS) entry which is preliminary data.</text>
</comment>
<dbReference type="FunFam" id="3.40.50.300:FF:000119">
    <property type="entry name" value="Sulfate adenylyltransferase subunit 1"/>
    <property type="match status" value="1"/>
</dbReference>
<evidence type="ECO:0000256" key="4">
    <source>
        <dbReference type="ARBA" id="ARBA00007237"/>
    </source>
</evidence>
<dbReference type="GO" id="GO:0003924">
    <property type="term" value="F:GTPase activity"/>
    <property type="evidence" value="ECO:0007669"/>
    <property type="project" value="InterPro"/>
</dbReference>
<comment type="catalytic activity">
    <reaction evidence="13">
        <text>sulfate + ATP + H(+) = adenosine 5'-phosphosulfate + diphosphate</text>
        <dbReference type="Rhea" id="RHEA:18133"/>
        <dbReference type="ChEBI" id="CHEBI:15378"/>
        <dbReference type="ChEBI" id="CHEBI:16189"/>
        <dbReference type="ChEBI" id="CHEBI:30616"/>
        <dbReference type="ChEBI" id="CHEBI:33019"/>
        <dbReference type="ChEBI" id="CHEBI:58243"/>
        <dbReference type="EC" id="2.7.7.4"/>
    </reaction>
</comment>
<comment type="pathway">
    <text evidence="14">Sulfur metabolism; hydrogen sulfide biosynthesis; sulfite from sulfate: step 2/3.</text>
</comment>
<dbReference type="InterPro" id="IPR009000">
    <property type="entry name" value="Transl_B-barrel_sf"/>
</dbReference>
<evidence type="ECO:0000256" key="12">
    <source>
        <dbReference type="ARBA" id="ARBA00024872"/>
    </source>
</evidence>
<feature type="binding site" evidence="14">
    <location>
        <begin position="477"/>
        <end position="484"/>
    </location>
    <ligand>
        <name>ATP</name>
        <dbReference type="ChEBI" id="CHEBI:30616"/>
    </ligand>
</feature>
<comment type="subunit">
    <text evidence="5">Sulfate-activating enzymes, NodP and NodQ, may be physically associated.</text>
</comment>
<dbReference type="GO" id="GO:0004020">
    <property type="term" value="F:adenylylsulfate kinase activity"/>
    <property type="evidence" value="ECO:0007669"/>
    <property type="project" value="UniProtKB-UniRule"/>
</dbReference>
<dbReference type="CDD" id="cd04166">
    <property type="entry name" value="CysN_ATPS"/>
    <property type="match status" value="1"/>
</dbReference>
<evidence type="ECO:0000256" key="9">
    <source>
        <dbReference type="ARBA" id="ARBA00022840"/>
    </source>
</evidence>
<dbReference type="InterPro" id="IPR044139">
    <property type="entry name" value="CysN_NoDQ_III"/>
</dbReference>
<dbReference type="InterPro" id="IPR031157">
    <property type="entry name" value="G_TR_CS"/>
</dbReference>
<dbReference type="PROSITE" id="PS00301">
    <property type="entry name" value="G_TR_1"/>
    <property type="match status" value="1"/>
</dbReference>
<dbReference type="CDD" id="cd02027">
    <property type="entry name" value="APSK"/>
    <property type="match status" value="1"/>
</dbReference>
<dbReference type="PROSITE" id="PS51722">
    <property type="entry name" value="G_TR_2"/>
    <property type="match status" value="1"/>
</dbReference>
<dbReference type="RefSeq" id="WP_149231809.1">
    <property type="nucleotide sequence ID" value="NZ_JALJXJ010000006.1"/>
</dbReference>
<evidence type="ECO:0000256" key="3">
    <source>
        <dbReference type="ARBA" id="ARBA00005438"/>
    </source>
</evidence>
<dbReference type="OrthoDB" id="9804504at2"/>
<dbReference type="InterPro" id="IPR002891">
    <property type="entry name" value="APS"/>
</dbReference>
<dbReference type="NCBIfam" id="NF004035">
    <property type="entry name" value="PRK05506.1"/>
    <property type="match status" value="1"/>
</dbReference>
<evidence type="ECO:0000313" key="17">
    <source>
        <dbReference type="EMBL" id="KAA0595623.1"/>
    </source>
</evidence>
<keyword evidence="14 17" id="KW-0418">Kinase</keyword>
<dbReference type="GO" id="GO:0004781">
    <property type="term" value="F:sulfate adenylyltransferase (ATP) activity"/>
    <property type="evidence" value="ECO:0007669"/>
    <property type="project" value="UniProtKB-EC"/>
</dbReference>
<dbReference type="GO" id="GO:0005525">
    <property type="term" value="F:GTP binding"/>
    <property type="evidence" value="ECO:0007669"/>
    <property type="project" value="UniProtKB-KW"/>
</dbReference>
<evidence type="ECO:0000313" key="18">
    <source>
        <dbReference type="Proteomes" id="UP000324927"/>
    </source>
</evidence>
<dbReference type="CDD" id="cd03695">
    <property type="entry name" value="CysN_NodQ_II"/>
    <property type="match status" value="1"/>
</dbReference>
<dbReference type="EC" id="2.7.1.25" evidence="14"/>
<evidence type="ECO:0000256" key="5">
    <source>
        <dbReference type="ARBA" id="ARBA00011760"/>
    </source>
</evidence>
<dbReference type="NCBIfam" id="TIGR02034">
    <property type="entry name" value="CysN"/>
    <property type="match status" value="1"/>
</dbReference>
<evidence type="ECO:0000256" key="15">
    <source>
        <dbReference type="SAM" id="MobiDB-lite"/>
    </source>
</evidence>
<keyword evidence="11" id="KW-0511">Multifunctional enzyme</keyword>
<dbReference type="UniPathway" id="UPA00140">
    <property type="reaction ID" value="UER00205"/>
</dbReference>
<dbReference type="InterPro" id="IPR000795">
    <property type="entry name" value="T_Tr_GTP-bd_dom"/>
</dbReference>
<evidence type="ECO:0000256" key="13">
    <source>
        <dbReference type="ARBA" id="ARBA00049370"/>
    </source>
</evidence>
<evidence type="ECO:0000256" key="11">
    <source>
        <dbReference type="ARBA" id="ARBA00023268"/>
    </source>
</evidence>
<dbReference type="NCBIfam" id="TIGR00455">
    <property type="entry name" value="apsK"/>
    <property type="match status" value="1"/>
</dbReference>
<comment type="similarity">
    <text evidence="3">In the C-terminal section; belongs to the APS kinase family.</text>
</comment>
<name>A0A5A9GMM6_AZOLI</name>
<evidence type="ECO:0000256" key="2">
    <source>
        <dbReference type="ARBA" id="ARBA00002357"/>
    </source>
</evidence>
<organism evidence="17 18">
    <name type="scientific">Azospirillum lipoferum</name>
    <dbReference type="NCBI Taxonomy" id="193"/>
    <lineage>
        <taxon>Bacteria</taxon>
        <taxon>Pseudomonadati</taxon>
        <taxon>Pseudomonadota</taxon>
        <taxon>Alphaproteobacteria</taxon>
        <taxon>Rhodospirillales</taxon>
        <taxon>Azospirillaceae</taxon>
        <taxon>Azospirillum</taxon>
    </lineage>
</organism>
<accession>A0A5A9GMM6</accession>
<evidence type="ECO:0000259" key="16">
    <source>
        <dbReference type="PROSITE" id="PS51722"/>
    </source>
</evidence>
<dbReference type="InterPro" id="IPR041757">
    <property type="entry name" value="CysN_GTP-bd"/>
</dbReference>
<dbReference type="InterPro" id="IPR054696">
    <property type="entry name" value="GTP-eEF1A_C"/>
</dbReference>
<dbReference type="InterPro" id="IPR050100">
    <property type="entry name" value="TRAFAC_GTPase_members"/>
</dbReference>
<comment type="similarity">
    <text evidence="14">Belongs to the APS kinase family.</text>
</comment>
<dbReference type="GO" id="GO:0000103">
    <property type="term" value="P:sulfate assimilation"/>
    <property type="evidence" value="ECO:0007669"/>
    <property type="project" value="UniProtKB-UniRule"/>
</dbReference>
<dbReference type="InterPro" id="IPR009001">
    <property type="entry name" value="Transl_elong_EF1A/Init_IF2_C"/>
</dbReference>
<comment type="function">
    <text evidence="14">Catalyzes the synthesis of activated sulfate.</text>
</comment>
<dbReference type="Pfam" id="PF01583">
    <property type="entry name" value="APS_kinase"/>
    <property type="match status" value="1"/>
</dbReference>
<feature type="domain" description="Tr-type G" evidence="16">
    <location>
        <begin position="32"/>
        <end position="249"/>
    </location>
</feature>
<dbReference type="SUPFAM" id="SSF50447">
    <property type="entry name" value="Translation proteins"/>
    <property type="match status" value="1"/>
</dbReference>
<dbReference type="NCBIfam" id="NF003013">
    <property type="entry name" value="PRK03846.1"/>
    <property type="match status" value="1"/>
</dbReference>
<dbReference type="InterPro" id="IPR059117">
    <property type="entry name" value="APS_kinase_dom"/>
</dbReference>
<sequence>MPDGRGIGPADDGPLDGLPGGSPGSSPGSPQRGLLRFITCGSVDDGKSTLIGRLLYDSRQLFDDQITQLDGASRRFGTTGSGQLDLALLVDGLAAEREQGITIDVAYRFFSTSRRAFIAADTPGHVQYTRNMATAASTADVAVLLADARKGVLPQTRRHSLIAHLLGVRQIVLAVNKMDAVDWDPAVFEAIAAEYTDFAGRLGIGAVTCIPLSALTGDNVCSPSPAVGWYRGPSLLGFLETVESADGPAGPFRMPAQWVNRPHADFRGVAGTVAAGRVRPGDPVVVLPAGRAATVARIVTMDGDLDEAVAEQAVTLVLAEDVDVARGDLLAAAEAPVPVTDRLEARILCLDDGALLPHRSYLLQIGTAIVGARIAAFVHAIDVDTLEQRPAGELAANQIGLCRVVLDRPVACETYRESRDLGGFILIDRVSNATVGCGMVTATRWAASDLHPHPMVVDRAARAAANRQQPCVLWFTGLSGAGKSSVADRVEQELHRRGHRTMSLDGDALRHGLGRDLGFTDADRRENVRRVAEVARLMAEAGLIVLVSLIAPFRRDREAARLCIGEGDFIEIFVDAPLDICEGRDPKGLYRKARAGTLPGFTGIDSPYEAPVEPDLHLHADRETPEQLARRVVAHLDARGALAPFPQPISHLE</sequence>
<gene>
    <name evidence="14 17" type="primary">cysC</name>
    <name evidence="17" type="ORF">FZ942_14560</name>
</gene>
<dbReference type="InterPro" id="IPR011779">
    <property type="entry name" value="SO4_adenylTrfase_lsu"/>
</dbReference>
<dbReference type="Pfam" id="PF22594">
    <property type="entry name" value="GTP-eEF1A_C"/>
    <property type="match status" value="1"/>
</dbReference>
<dbReference type="SUPFAM" id="SSF50465">
    <property type="entry name" value="EF-Tu/eEF-1alpha/eIF2-gamma C-terminal domain"/>
    <property type="match status" value="1"/>
</dbReference>
<comment type="function">
    <text evidence="2">APS kinase catalyzes the synthesis of activated sulfate.</text>
</comment>
<dbReference type="Gene3D" id="2.40.30.10">
    <property type="entry name" value="Translation factors"/>
    <property type="match status" value="2"/>
</dbReference>
<dbReference type="Proteomes" id="UP000324927">
    <property type="component" value="Unassembled WGS sequence"/>
</dbReference>
<comment type="catalytic activity">
    <reaction evidence="1 14">
        <text>adenosine 5'-phosphosulfate + ATP = 3'-phosphoadenylyl sulfate + ADP + H(+)</text>
        <dbReference type="Rhea" id="RHEA:24152"/>
        <dbReference type="ChEBI" id="CHEBI:15378"/>
        <dbReference type="ChEBI" id="CHEBI:30616"/>
        <dbReference type="ChEBI" id="CHEBI:58243"/>
        <dbReference type="ChEBI" id="CHEBI:58339"/>
        <dbReference type="ChEBI" id="CHEBI:456216"/>
        <dbReference type="EC" id="2.7.1.25"/>
    </reaction>
</comment>
<dbReference type="GO" id="GO:0005524">
    <property type="term" value="F:ATP binding"/>
    <property type="evidence" value="ECO:0007669"/>
    <property type="project" value="UniProtKB-UniRule"/>
</dbReference>
<dbReference type="HAMAP" id="MF_00065">
    <property type="entry name" value="Adenylyl_sulf_kinase"/>
    <property type="match status" value="1"/>
</dbReference>
<evidence type="ECO:0000256" key="1">
    <source>
        <dbReference type="ARBA" id="ARBA00001823"/>
    </source>
</evidence>
<dbReference type="PANTHER" id="PTHR23115">
    <property type="entry name" value="TRANSLATION FACTOR"/>
    <property type="match status" value="1"/>
</dbReference>
<dbReference type="CDD" id="cd04095">
    <property type="entry name" value="CysN_NoDQ_III"/>
    <property type="match status" value="1"/>
</dbReference>
<dbReference type="Pfam" id="PF00009">
    <property type="entry name" value="GTP_EFTU"/>
    <property type="match status" value="1"/>
</dbReference>
<dbReference type="Gene3D" id="3.40.50.300">
    <property type="entry name" value="P-loop containing nucleotide triphosphate hydrolases"/>
    <property type="match status" value="2"/>
</dbReference>
<comment type="function">
    <text evidence="12">Proposed to provide activated sulfate for transfer to Nod factor. ATP sulfurylase may be the GTPase, regulating ATP sulfurylase activity.</text>
</comment>
<dbReference type="InterPro" id="IPR044138">
    <property type="entry name" value="CysN_II"/>
</dbReference>
<protein>
    <recommendedName>
        <fullName evidence="14">Adenylyl-sulfate kinase</fullName>
        <ecNumber evidence="14">2.7.1.25</ecNumber>
    </recommendedName>
    <alternativeName>
        <fullName evidence="14">APS kinase</fullName>
    </alternativeName>
    <alternativeName>
        <fullName evidence="14">ATP adenosine-5'-phosphosulfate 3'-phosphotransferase</fullName>
    </alternativeName>
    <alternativeName>
        <fullName evidence="14">Adenosine-5'-phosphosulfate kinase</fullName>
    </alternativeName>
</protein>
<keyword evidence="6 14" id="KW-0808">Transferase</keyword>
<proteinExistence type="inferred from homology"/>
<keyword evidence="8 14" id="KW-0547">Nucleotide-binding</keyword>
<keyword evidence="18" id="KW-1185">Reference proteome</keyword>